<keyword evidence="1" id="KW-0812">Transmembrane</keyword>
<evidence type="ECO:0008006" key="4">
    <source>
        <dbReference type="Google" id="ProtNLM"/>
    </source>
</evidence>
<dbReference type="InterPro" id="IPR025738">
    <property type="entry name" value="BatD"/>
</dbReference>
<proteinExistence type="predicted"/>
<dbReference type="PANTHER" id="PTHR40940">
    <property type="entry name" value="PROTEIN BATD-RELATED"/>
    <property type="match status" value="1"/>
</dbReference>
<dbReference type="PANTHER" id="PTHR40940:SF2">
    <property type="entry name" value="BATD"/>
    <property type="match status" value="1"/>
</dbReference>
<dbReference type="HOGENOM" id="CLU_039937_0_0_7"/>
<dbReference type="Proteomes" id="UP000007803">
    <property type="component" value="Chromosome"/>
</dbReference>
<gene>
    <name evidence="2" type="ordered locus">Saut_0965</name>
</gene>
<dbReference type="STRING" id="563040.Saut_0965"/>
<organism evidence="2 3">
    <name type="scientific">Sulfurimonas autotrophica (strain ATCC BAA-671 / DSM 16294 / JCM 11897 / OK10)</name>
    <dbReference type="NCBI Taxonomy" id="563040"/>
    <lineage>
        <taxon>Bacteria</taxon>
        <taxon>Pseudomonadati</taxon>
        <taxon>Campylobacterota</taxon>
        <taxon>Epsilonproteobacteria</taxon>
        <taxon>Campylobacterales</taxon>
        <taxon>Sulfurimonadaceae</taxon>
        <taxon>Sulfurimonas</taxon>
    </lineage>
</organism>
<evidence type="ECO:0000313" key="3">
    <source>
        <dbReference type="Proteomes" id="UP000007803"/>
    </source>
</evidence>
<dbReference type="RefSeq" id="WP_013326770.1">
    <property type="nucleotide sequence ID" value="NC_014506.1"/>
</dbReference>
<dbReference type="KEGG" id="sua:Saut_0965"/>
<evidence type="ECO:0000256" key="1">
    <source>
        <dbReference type="SAM" id="Phobius"/>
    </source>
</evidence>
<protein>
    <recommendedName>
        <fullName evidence="4">BatD protein</fullName>
    </recommendedName>
</protein>
<reference evidence="3" key="1">
    <citation type="journal article" date="2010" name="Stand. Genomic Sci.">
        <title>Complete genome sequence of Sulfurimonas autotrophica type strain (OK10).</title>
        <authorList>
            <person name="Sikorski J."/>
            <person name="Munk C."/>
            <person name="Lapidus A."/>
            <person name="Djao O."/>
            <person name="Lucas S."/>
            <person name="Glavina Del Rio T."/>
            <person name="Nolan M."/>
            <person name="Tice H."/>
            <person name="Han C."/>
            <person name="Cheng J."/>
            <person name="Tapia R."/>
            <person name="Goodwin L."/>
            <person name="Pitluck S."/>
            <person name="Liolios K."/>
            <person name="Ivanova N."/>
            <person name="Mavromatis K."/>
            <person name="Mikhailova N."/>
            <person name="Pati A."/>
            <person name="Sims D."/>
            <person name="Meincke L."/>
            <person name="Brettin T."/>
            <person name="Detter J."/>
            <person name="Chen A."/>
            <person name="Palaniappan K."/>
            <person name="Land M."/>
            <person name="Hauser L."/>
            <person name="Chang Y."/>
            <person name="Jeffries C."/>
            <person name="Rohde M."/>
            <person name="Lang E."/>
            <person name="Spring S."/>
            <person name="Goker M."/>
            <person name="Woyke T."/>
            <person name="Bristow J."/>
            <person name="Eisen J."/>
            <person name="Markowitz V."/>
            <person name="Hugenholtz P."/>
            <person name="Kyrpides N."/>
            <person name="Klenk H."/>
        </authorList>
    </citation>
    <scope>NUCLEOTIDE SEQUENCE [LARGE SCALE GENOMIC DNA]</scope>
    <source>
        <strain evidence="3">ATCC BAA-671 / DSM 16294 / JCM 11897 / OK10</strain>
    </source>
</reference>
<dbReference type="AlphaFoldDB" id="E0URZ1"/>
<dbReference type="OrthoDB" id="5333428at2"/>
<name>E0URZ1_SULAO</name>
<feature type="transmembrane region" description="Helical" evidence="1">
    <location>
        <begin position="367"/>
        <end position="387"/>
    </location>
</feature>
<keyword evidence="1" id="KW-0472">Membrane</keyword>
<keyword evidence="1" id="KW-1133">Transmembrane helix</keyword>
<dbReference type="EMBL" id="CP002205">
    <property type="protein sequence ID" value="ADN09014.1"/>
    <property type="molecule type" value="Genomic_DNA"/>
</dbReference>
<evidence type="ECO:0000313" key="2">
    <source>
        <dbReference type="EMBL" id="ADN09014.1"/>
    </source>
</evidence>
<sequence>MMRKNLGNIIFLLLFIYFDAHAWVKTFAPQYIMKTEALEFTVVAKGFNVKFPKVEYIDGYVVKHIKTSHEAVIINAKKADKLSKIYSLTPDKDVTLPAFNIEVDGKVEKTQPLHVTVKKLTQTRSPDYKLSMDISNKTPMVGEKLTLHVKLVYKDLQDYDLFTPVFNDFSLQELSDKEYKNDKGEWVEEIVYDIAPQRSGTFVLYPAKAKIELSIPKHKKRNIYSNALTLSVTVIPNNLSIVGSYELNASVNTKFIHKNQPVKFTLYLQGSGNINNFDDLNIRVPGATVYEKSTKKLHKGQRDIYQKSFEIVSDKNFTIPSVSLQYFDIKEKKIKNINTQAFAITVKDSVRVKTTTKEEKLTIMEKILYFMSGVFVTLFLIYMYKVLKNTKTTDKQKRVKKELQNIQSKEEFLKKVVPYLGKDRSLNRLIYTLENVENFEFKKLKKEIITYICK</sequence>
<accession>E0URZ1</accession>
<dbReference type="eggNOG" id="COG0457">
    <property type="taxonomic scope" value="Bacteria"/>
</dbReference>
<keyword evidence="3" id="KW-1185">Reference proteome</keyword>